<protein>
    <submittedName>
        <fullName evidence="3">DAGKc domain-containing protein</fullName>
    </submittedName>
</protein>
<reference evidence="3" key="2">
    <citation type="submission" date="2020-10" db="UniProtKB">
        <authorList>
            <consortium name="WormBaseParasite"/>
        </authorList>
    </citation>
    <scope>IDENTIFICATION</scope>
</reference>
<dbReference type="InterPro" id="IPR050187">
    <property type="entry name" value="Lipid_Phosphate_FormReg"/>
</dbReference>
<dbReference type="SMART" id="SM00046">
    <property type="entry name" value="DAGKc"/>
    <property type="match status" value="1"/>
</dbReference>
<dbReference type="GO" id="GO:0046512">
    <property type="term" value="P:sphingosine biosynthetic process"/>
    <property type="evidence" value="ECO:0007669"/>
    <property type="project" value="TreeGrafter"/>
</dbReference>
<feature type="domain" description="DAGKc" evidence="1">
    <location>
        <begin position="125"/>
        <end position="233"/>
    </location>
</feature>
<dbReference type="PROSITE" id="PS50146">
    <property type="entry name" value="DAGK"/>
    <property type="match status" value="1"/>
</dbReference>
<sequence length="524" mass="57525">MPLFTGIIRSLDKSRFSSATATNSVTWTSEDPYLLIRDFDDSAKTKPSKPPQRIYLDDILNIRKVNPTAAPGQSGPAFDLVMYPIVNGKRVRRTARIMGGGVDEFEKELRVATRATEAPHLPQNSGNRRILLMLNPFSGQRKAMNLYESHVKPIFEDIGCDYELLCTKHANHATEIAKSLDLDAYSMIAILSGDGLVNEVLTGLICHPNQARALKMPILHIPGGTGNALAASVAFKSGESFSPRGGFVPEMALMATNPAYYKLSLGHFEGADDGHKVMFLSAVWGLMADIDIGSERFRWAGMIRLHMEAFIRIVQLPSVAKYKGRISYKPVTDDKLLAKTRLKWNAARKAFGKGHFEGGVVAPLPDLEVHLPGKPVDSVKTAFSGHEDTSTPSLSSPVPSDWITLDSEYVYIVVSSLSHLGSDVPYLPSCKMEDEVLFLSLVDWRVVQSRYQIARMFIDMDICSHLDYTCLHIIPVHACRIEPAAGTGGYVAVDGEPCTTGTTFQVATSKLGATVVGRKLRDEN</sequence>
<organism evidence="2 3">
    <name type="scientific">Panagrellus redivivus</name>
    <name type="common">Microworm</name>
    <dbReference type="NCBI Taxonomy" id="6233"/>
    <lineage>
        <taxon>Eukaryota</taxon>
        <taxon>Metazoa</taxon>
        <taxon>Ecdysozoa</taxon>
        <taxon>Nematoda</taxon>
        <taxon>Chromadorea</taxon>
        <taxon>Rhabditida</taxon>
        <taxon>Tylenchina</taxon>
        <taxon>Panagrolaimomorpha</taxon>
        <taxon>Panagrolaimoidea</taxon>
        <taxon>Panagrolaimidae</taxon>
        <taxon>Panagrellus</taxon>
    </lineage>
</organism>
<reference evidence="2" key="1">
    <citation type="journal article" date="2013" name="Genetics">
        <title>The draft genome and transcriptome of Panagrellus redivivus are shaped by the harsh demands of a free-living lifestyle.</title>
        <authorList>
            <person name="Srinivasan J."/>
            <person name="Dillman A.R."/>
            <person name="Macchietto M.G."/>
            <person name="Heikkinen L."/>
            <person name="Lakso M."/>
            <person name="Fracchia K.M."/>
            <person name="Antoshechkin I."/>
            <person name="Mortazavi A."/>
            <person name="Wong G."/>
            <person name="Sternberg P.W."/>
        </authorList>
    </citation>
    <scope>NUCLEOTIDE SEQUENCE [LARGE SCALE GENOMIC DNA]</scope>
    <source>
        <strain evidence="2">MT8872</strain>
    </source>
</reference>
<dbReference type="Gene3D" id="2.60.200.40">
    <property type="match status" value="1"/>
</dbReference>
<dbReference type="InterPro" id="IPR017438">
    <property type="entry name" value="ATP-NAD_kinase_N"/>
</dbReference>
<dbReference type="GO" id="GO:0001727">
    <property type="term" value="F:lipid kinase activity"/>
    <property type="evidence" value="ECO:0007669"/>
    <property type="project" value="TreeGrafter"/>
</dbReference>
<keyword evidence="2" id="KW-1185">Reference proteome</keyword>
<dbReference type="Proteomes" id="UP000492821">
    <property type="component" value="Unassembled WGS sequence"/>
</dbReference>
<proteinExistence type="predicted"/>
<dbReference type="SUPFAM" id="SSF111331">
    <property type="entry name" value="NAD kinase/diacylglycerol kinase-like"/>
    <property type="match status" value="1"/>
</dbReference>
<dbReference type="GO" id="GO:0016020">
    <property type="term" value="C:membrane"/>
    <property type="evidence" value="ECO:0007669"/>
    <property type="project" value="TreeGrafter"/>
</dbReference>
<dbReference type="AlphaFoldDB" id="A0A7E4V653"/>
<evidence type="ECO:0000313" key="3">
    <source>
        <dbReference type="WBParaSite" id="Pan_g16715.t1"/>
    </source>
</evidence>
<dbReference type="PANTHER" id="PTHR12358">
    <property type="entry name" value="SPHINGOSINE KINASE"/>
    <property type="match status" value="1"/>
</dbReference>
<dbReference type="WBParaSite" id="Pan_g16715.t1">
    <property type="protein sequence ID" value="Pan_g16715.t1"/>
    <property type="gene ID" value="Pan_g16715"/>
</dbReference>
<evidence type="ECO:0000313" key="2">
    <source>
        <dbReference type="Proteomes" id="UP000492821"/>
    </source>
</evidence>
<evidence type="ECO:0000259" key="1">
    <source>
        <dbReference type="PROSITE" id="PS50146"/>
    </source>
</evidence>
<dbReference type="Pfam" id="PF00781">
    <property type="entry name" value="DAGK_cat"/>
    <property type="match status" value="1"/>
</dbReference>
<accession>A0A7E4V653</accession>
<dbReference type="GO" id="GO:0005737">
    <property type="term" value="C:cytoplasm"/>
    <property type="evidence" value="ECO:0007669"/>
    <property type="project" value="TreeGrafter"/>
</dbReference>
<dbReference type="InterPro" id="IPR016064">
    <property type="entry name" value="NAD/diacylglycerol_kinase_sf"/>
</dbReference>
<dbReference type="InterPro" id="IPR001206">
    <property type="entry name" value="Diacylglycerol_kinase_cat_dom"/>
</dbReference>
<name>A0A7E4V653_PANRE</name>
<dbReference type="PANTHER" id="PTHR12358:SF112">
    <property type="entry name" value="LD11247P-RELATED"/>
    <property type="match status" value="1"/>
</dbReference>
<dbReference type="Gene3D" id="3.40.50.10330">
    <property type="entry name" value="Probable inorganic polyphosphate/atp-NAD kinase, domain 1"/>
    <property type="match status" value="1"/>
</dbReference>